<dbReference type="EMBL" id="CVRI01000060">
    <property type="protein sequence ID" value="CRL03967.1"/>
    <property type="molecule type" value="Genomic_DNA"/>
</dbReference>
<name>A0A1J1IUV9_9DIPT</name>
<evidence type="ECO:0000313" key="2">
    <source>
        <dbReference type="Proteomes" id="UP000183832"/>
    </source>
</evidence>
<sequence length="101" mass="12250">MLMRQSSFLPHQKIEKPLRIRKSVKAAAANFNRFSFFFLFLFWVHNLAAEKSSGISNISFEMLWWTEKKEIEFDAVKEILNNDIVYQFTFAFWRCFLQYCY</sequence>
<protein>
    <submittedName>
        <fullName evidence="1">CLUMA_CG017088, isoform A</fullName>
    </submittedName>
</protein>
<dbReference type="Proteomes" id="UP000183832">
    <property type="component" value="Unassembled WGS sequence"/>
</dbReference>
<proteinExistence type="predicted"/>
<evidence type="ECO:0000313" key="1">
    <source>
        <dbReference type="EMBL" id="CRL03967.1"/>
    </source>
</evidence>
<accession>A0A1J1IUV9</accession>
<keyword evidence="2" id="KW-1185">Reference proteome</keyword>
<reference evidence="1 2" key="1">
    <citation type="submission" date="2015-04" db="EMBL/GenBank/DDBJ databases">
        <authorList>
            <person name="Syromyatnikov M.Y."/>
            <person name="Popov V.N."/>
        </authorList>
    </citation>
    <scope>NUCLEOTIDE SEQUENCE [LARGE SCALE GENOMIC DNA]</scope>
</reference>
<dbReference type="AlphaFoldDB" id="A0A1J1IUV9"/>
<gene>
    <name evidence="1" type="ORF">CLUMA_CG017088</name>
</gene>
<organism evidence="1 2">
    <name type="scientific">Clunio marinus</name>
    <dbReference type="NCBI Taxonomy" id="568069"/>
    <lineage>
        <taxon>Eukaryota</taxon>
        <taxon>Metazoa</taxon>
        <taxon>Ecdysozoa</taxon>
        <taxon>Arthropoda</taxon>
        <taxon>Hexapoda</taxon>
        <taxon>Insecta</taxon>
        <taxon>Pterygota</taxon>
        <taxon>Neoptera</taxon>
        <taxon>Endopterygota</taxon>
        <taxon>Diptera</taxon>
        <taxon>Nematocera</taxon>
        <taxon>Chironomoidea</taxon>
        <taxon>Chironomidae</taxon>
        <taxon>Clunio</taxon>
    </lineage>
</organism>